<comment type="caution">
    <text evidence="2">The sequence shown here is derived from an EMBL/GenBank/DDBJ whole genome shotgun (WGS) entry which is preliminary data.</text>
</comment>
<dbReference type="Gene3D" id="1.25.40.10">
    <property type="entry name" value="Tetratricopeptide repeat domain"/>
    <property type="match status" value="1"/>
</dbReference>
<proteinExistence type="predicted"/>
<dbReference type="AlphaFoldDB" id="A0A2J8B3Z0"/>
<evidence type="ECO:0000256" key="1">
    <source>
        <dbReference type="SAM" id="Phobius"/>
    </source>
</evidence>
<dbReference type="PROSITE" id="PS51257">
    <property type="entry name" value="PROKAR_LIPOPROTEIN"/>
    <property type="match status" value="1"/>
</dbReference>
<dbReference type="SUPFAM" id="SSF63825">
    <property type="entry name" value="YWTD domain"/>
    <property type="match status" value="1"/>
</dbReference>
<evidence type="ECO:0000313" key="2">
    <source>
        <dbReference type="EMBL" id="PNH19498.1"/>
    </source>
</evidence>
<keyword evidence="1" id="KW-0472">Membrane</keyword>
<dbReference type="Proteomes" id="UP000236394">
    <property type="component" value="Unassembled WGS sequence"/>
</dbReference>
<protein>
    <recommendedName>
        <fullName evidence="4">DUF5050 domain-containing protein</fullName>
    </recommendedName>
</protein>
<dbReference type="RefSeq" id="WP_012993616.1">
    <property type="nucleotide sequence ID" value="NZ_NBZD01000001.1"/>
</dbReference>
<evidence type="ECO:0000313" key="3">
    <source>
        <dbReference type="Proteomes" id="UP000236394"/>
    </source>
</evidence>
<gene>
    <name evidence="2" type="ORF">B7R76_01020</name>
</gene>
<sequence>MKSVQKTFIILTACLVVLILAIIGCRLFYFHSQAKNDDRLFSEGIAALKSGDSYTAFARFTALKDQQPDDPEVNYGLFLSSIDLNYLEEAAKAFAKILPEQRRKQSETTYVNMITMAHRLAFSDLAERWLAEATKIFGETDAIKKIKQGHYPYLQVKRPLPSDKSRDFAPSQSDSFSDASAVDLDSTSLAAAYKDGDYAGIAKALSSNVGTGDLTETQAILLAKSYIMLNQAEAYTNLVERLTASGKFNAKNRPNYYGTTIGNMQNGGEAIRIDGEIYAAAYSTYFLQKWPASMLEKSRAELAATLPKPKVIADIPVACLNWRDGWLYYVDRRAGNICRRHLADGRTETIIAVKADYMILAGTKLFYRDTGDGRKLKKIDLTTLLRDEHATIASVGKNLRPEVCLDMPIRSYTMDGEHIFAIRAETYQVMSYKLQTGEVQQLPLDETEEIVSNGVNLFYVNIADGNRLWTSDADGGRSRRLLQAENISNLHLKDRKTLLFSNWQLQEINLSDGKIDILNDFSTSGITSLGDRFLVANETLDRFKYLVFPDTGAYLKIEP</sequence>
<keyword evidence="1" id="KW-1133">Transmembrane helix</keyword>
<accession>A0A2J8B3Z0</accession>
<feature type="transmembrane region" description="Helical" evidence="1">
    <location>
        <begin position="7"/>
        <end position="29"/>
    </location>
</feature>
<dbReference type="InterPro" id="IPR011990">
    <property type="entry name" value="TPR-like_helical_dom_sf"/>
</dbReference>
<dbReference type="EMBL" id="NBZD01000001">
    <property type="protein sequence ID" value="PNH19498.1"/>
    <property type="molecule type" value="Genomic_DNA"/>
</dbReference>
<reference evidence="3" key="1">
    <citation type="submission" date="2017-04" db="EMBL/GenBank/DDBJ databases">
        <authorList>
            <person name="Bumgarner R.E."/>
            <person name="Fredricks D.N."/>
            <person name="Srinivasan S."/>
        </authorList>
    </citation>
    <scope>NUCLEOTIDE SEQUENCE [LARGE SCALE GENOMIC DNA]</scope>
    <source>
        <strain evidence="3">KA00405</strain>
    </source>
</reference>
<keyword evidence="1" id="KW-0812">Transmembrane</keyword>
<evidence type="ECO:0008006" key="4">
    <source>
        <dbReference type="Google" id="ProtNLM"/>
    </source>
</evidence>
<name>A0A2J8B3Z0_9FIRM</name>
<organism evidence="2 3">
    <name type="scientific">Mageeibacillus indolicus</name>
    <dbReference type="NCBI Taxonomy" id="884684"/>
    <lineage>
        <taxon>Bacteria</taxon>
        <taxon>Bacillati</taxon>
        <taxon>Bacillota</taxon>
        <taxon>Clostridia</taxon>
        <taxon>Eubacteriales</taxon>
        <taxon>Oscillospiraceae</taxon>
        <taxon>Mageeibacillus</taxon>
    </lineage>
</organism>